<feature type="chain" id="PRO_5023101115" evidence="8">
    <location>
        <begin position="23"/>
        <end position="540"/>
    </location>
</feature>
<dbReference type="InterPro" id="IPR036365">
    <property type="entry name" value="PGBD-like_sf"/>
</dbReference>
<evidence type="ECO:0000259" key="9">
    <source>
        <dbReference type="PROSITE" id="PS52029"/>
    </source>
</evidence>
<keyword evidence="4 7" id="KW-0133">Cell shape</keyword>
<evidence type="ECO:0000256" key="2">
    <source>
        <dbReference type="ARBA" id="ARBA00005992"/>
    </source>
</evidence>
<organism evidence="10 11">
    <name type="scientific">Panacibacter ginsenosidivorans</name>
    <dbReference type="NCBI Taxonomy" id="1813871"/>
    <lineage>
        <taxon>Bacteria</taxon>
        <taxon>Pseudomonadati</taxon>
        <taxon>Bacteroidota</taxon>
        <taxon>Chitinophagia</taxon>
        <taxon>Chitinophagales</taxon>
        <taxon>Chitinophagaceae</taxon>
        <taxon>Panacibacter</taxon>
    </lineage>
</organism>
<dbReference type="Gene3D" id="2.40.440.10">
    <property type="entry name" value="L,D-transpeptidase catalytic domain-like"/>
    <property type="match status" value="1"/>
</dbReference>
<dbReference type="SUPFAM" id="SSF47090">
    <property type="entry name" value="PGBD-like"/>
    <property type="match status" value="1"/>
</dbReference>
<dbReference type="PROSITE" id="PS52029">
    <property type="entry name" value="LD_TPASE"/>
    <property type="match status" value="1"/>
</dbReference>
<dbReference type="InterPro" id="IPR036366">
    <property type="entry name" value="PGBDSf"/>
</dbReference>
<dbReference type="Pfam" id="PF03734">
    <property type="entry name" value="YkuD"/>
    <property type="match status" value="1"/>
</dbReference>
<feature type="signal peptide" evidence="8">
    <location>
        <begin position="1"/>
        <end position="22"/>
    </location>
</feature>
<dbReference type="SUPFAM" id="SSF141523">
    <property type="entry name" value="L,D-transpeptidase catalytic domain-like"/>
    <property type="match status" value="1"/>
</dbReference>
<dbReference type="Proteomes" id="UP000321533">
    <property type="component" value="Chromosome"/>
</dbReference>
<feature type="active site" description="Nucleophile" evidence="7">
    <location>
        <position position="459"/>
    </location>
</feature>
<comment type="pathway">
    <text evidence="1 7">Cell wall biogenesis; peptidoglycan biosynthesis.</text>
</comment>
<dbReference type="GO" id="GO:0016740">
    <property type="term" value="F:transferase activity"/>
    <property type="evidence" value="ECO:0007669"/>
    <property type="project" value="UniProtKB-KW"/>
</dbReference>
<comment type="similarity">
    <text evidence="2">Belongs to the YkuD family.</text>
</comment>
<dbReference type="InterPro" id="IPR005490">
    <property type="entry name" value="LD_TPept_cat_dom"/>
</dbReference>
<reference evidence="10 11" key="1">
    <citation type="journal article" date="2016" name="Int. J. Syst. Evol. Microbiol.">
        <title>Panacibacter ginsenosidivorans gen. nov., sp. nov., with ginsenoside converting activity isolated from soil of a ginseng field.</title>
        <authorList>
            <person name="Siddiqi M.Z."/>
            <person name="Muhammad Shafi S."/>
            <person name="Choi K.D."/>
            <person name="Im W.T."/>
        </authorList>
    </citation>
    <scope>NUCLEOTIDE SEQUENCE [LARGE SCALE GENOMIC DNA]</scope>
    <source>
        <strain evidence="10 11">Gsoil1550</strain>
    </source>
</reference>
<dbReference type="Pfam" id="PF01471">
    <property type="entry name" value="PG_binding_1"/>
    <property type="match status" value="1"/>
</dbReference>
<evidence type="ECO:0000256" key="8">
    <source>
        <dbReference type="SAM" id="SignalP"/>
    </source>
</evidence>
<keyword evidence="6 7" id="KW-0961">Cell wall biogenesis/degradation</keyword>
<dbReference type="OrthoDB" id="9778545at2"/>
<evidence type="ECO:0000256" key="6">
    <source>
        <dbReference type="ARBA" id="ARBA00023316"/>
    </source>
</evidence>
<dbReference type="InterPro" id="IPR052905">
    <property type="entry name" value="LD-transpeptidase_YkuD-like"/>
</dbReference>
<keyword evidence="3" id="KW-0808">Transferase</keyword>
<dbReference type="GO" id="GO:0071555">
    <property type="term" value="P:cell wall organization"/>
    <property type="evidence" value="ECO:0007669"/>
    <property type="project" value="UniProtKB-UniRule"/>
</dbReference>
<dbReference type="CDD" id="cd16913">
    <property type="entry name" value="YkuD_like"/>
    <property type="match status" value="1"/>
</dbReference>
<accession>A0A5B8VI73</accession>
<sequence>MKITTYVIIVFFLSVISFHFTACSDGKTEEHKAERPDTIPQPTKNDITIRGNFSDQRSLKFDKKIIDAFLSRYPKLRSYKKDIDTFYAKRNFAFAWYDNNGLIEQAANLYNRMENISEEGLPDSIPYKDAFTDLMKNDALDSTNTANEFTELMLTAQYFIYARTVWSGLDAKRMKSLDWFLPRKTVSYNQLLDSLLTGKNILDTAPVYRQYALLRAQLKKYKDIESKGGFPTIKADKKTYKQGDSSATIATIRKFLFVTGDLSNDNNSAIFDTTLTIAVKNFQHRYGEKEDGVIGSAILKKMNIPISKLIQQIIVNMERCRWVPVNLVSNYVVVNIPAYKLYVYENDTVAFSMNVVVGQPAHKTVIFNGTIKYIVFSPYWNVPSGILKNEVLPGIRKNSNYLASHNMEWNGGAVRQKPGPNNSLGLVKFLFPNSYDIYLHDTPSKSLFGETNRAFSHGCIRISQPQKFAEYLLRHDSSWTTEKIVAAMNSGKEQYVTLKETVPVFIAYFTTWVSKDGKINFRDDVYGRDKRLADMIFSKK</sequence>
<dbReference type="PANTHER" id="PTHR41533">
    <property type="entry name" value="L,D-TRANSPEPTIDASE HI_1667-RELATED"/>
    <property type="match status" value="1"/>
</dbReference>
<dbReference type="Gene3D" id="1.10.101.10">
    <property type="entry name" value="PGBD-like superfamily/PGBD"/>
    <property type="match status" value="1"/>
</dbReference>
<dbReference type="AlphaFoldDB" id="A0A5B8VI73"/>
<dbReference type="UniPathway" id="UPA00219"/>
<evidence type="ECO:0000256" key="7">
    <source>
        <dbReference type="PROSITE-ProRule" id="PRU01373"/>
    </source>
</evidence>
<keyword evidence="11" id="KW-1185">Reference proteome</keyword>
<dbReference type="InterPro" id="IPR045380">
    <property type="entry name" value="LD_TPept_scaffold_dom"/>
</dbReference>
<dbReference type="KEGG" id="pgin:FRZ67_20690"/>
<dbReference type="PANTHER" id="PTHR41533:SF1">
    <property type="entry name" value="L,D-TRANSPEPTIDASE YCBB-RELATED"/>
    <property type="match status" value="1"/>
</dbReference>
<keyword evidence="5 7" id="KW-0573">Peptidoglycan synthesis</keyword>
<evidence type="ECO:0000313" key="11">
    <source>
        <dbReference type="Proteomes" id="UP000321533"/>
    </source>
</evidence>
<proteinExistence type="inferred from homology"/>
<dbReference type="GO" id="GO:0004180">
    <property type="term" value="F:carboxypeptidase activity"/>
    <property type="evidence" value="ECO:0007669"/>
    <property type="project" value="UniProtKB-ARBA"/>
</dbReference>
<dbReference type="Pfam" id="PF20142">
    <property type="entry name" value="Scaffold"/>
    <property type="match status" value="1"/>
</dbReference>
<gene>
    <name evidence="10" type="ORF">FRZ67_20690</name>
</gene>
<evidence type="ECO:0000256" key="1">
    <source>
        <dbReference type="ARBA" id="ARBA00004752"/>
    </source>
</evidence>
<dbReference type="GO" id="GO:0008360">
    <property type="term" value="P:regulation of cell shape"/>
    <property type="evidence" value="ECO:0007669"/>
    <property type="project" value="UniProtKB-UniRule"/>
</dbReference>
<dbReference type="EMBL" id="CP042435">
    <property type="protein sequence ID" value="QEC70306.1"/>
    <property type="molecule type" value="Genomic_DNA"/>
</dbReference>
<evidence type="ECO:0000256" key="4">
    <source>
        <dbReference type="ARBA" id="ARBA00022960"/>
    </source>
</evidence>
<feature type="active site" description="Proton donor/acceptor" evidence="7">
    <location>
        <position position="440"/>
    </location>
</feature>
<protein>
    <submittedName>
        <fullName evidence="10">L,D-transpeptidase family protein</fullName>
    </submittedName>
</protein>
<feature type="domain" description="L,D-TPase catalytic" evidence="9">
    <location>
        <begin position="330"/>
        <end position="485"/>
    </location>
</feature>
<name>A0A5B8VI73_9BACT</name>
<evidence type="ECO:0000256" key="5">
    <source>
        <dbReference type="ARBA" id="ARBA00022984"/>
    </source>
</evidence>
<dbReference type="InterPro" id="IPR002477">
    <property type="entry name" value="Peptidoglycan-bd-like"/>
</dbReference>
<evidence type="ECO:0000313" key="10">
    <source>
        <dbReference type="EMBL" id="QEC70306.1"/>
    </source>
</evidence>
<dbReference type="InterPro" id="IPR038063">
    <property type="entry name" value="Transpep_catalytic_dom"/>
</dbReference>
<keyword evidence="8" id="KW-0732">Signal</keyword>
<dbReference type="GO" id="GO:0009252">
    <property type="term" value="P:peptidoglycan biosynthetic process"/>
    <property type="evidence" value="ECO:0007669"/>
    <property type="project" value="UniProtKB-UniPathway"/>
</dbReference>
<evidence type="ECO:0000256" key="3">
    <source>
        <dbReference type="ARBA" id="ARBA00022679"/>
    </source>
</evidence>